<feature type="transmembrane region" description="Helical" evidence="10">
    <location>
        <begin position="37"/>
        <end position="55"/>
    </location>
</feature>
<dbReference type="Pfam" id="PF02076">
    <property type="entry name" value="STE3"/>
    <property type="match status" value="1"/>
</dbReference>
<organism>
    <name type="scientific">Serpula lacrymans var. lacrymans (strain S7.9)</name>
    <name type="common">Dry rot fungus</name>
    <dbReference type="NCBI Taxonomy" id="578457"/>
    <lineage>
        <taxon>Eukaryota</taxon>
        <taxon>Fungi</taxon>
        <taxon>Dikarya</taxon>
        <taxon>Basidiomycota</taxon>
        <taxon>Agaricomycotina</taxon>
        <taxon>Agaricomycetes</taxon>
        <taxon>Agaricomycetidae</taxon>
        <taxon>Boletales</taxon>
        <taxon>Coniophorineae</taxon>
        <taxon>Serpulaceae</taxon>
        <taxon>Serpula</taxon>
    </lineage>
</organism>
<keyword evidence="9" id="KW-0807">Transducer</keyword>
<evidence type="ECO:0000256" key="5">
    <source>
        <dbReference type="ARBA" id="ARBA00022989"/>
    </source>
</evidence>
<dbReference type="HOGENOM" id="CLU_027592_0_1_1"/>
<dbReference type="GO" id="GO:0005886">
    <property type="term" value="C:plasma membrane"/>
    <property type="evidence" value="ECO:0007669"/>
    <property type="project" value="TreeGrafter"/>
</dbReference>
<evidence type="ECO:0000256" key="6">
    <source>
        <dbReference type="ARBA" id="ARBA00023040"/>
    </source>
</evidence>
<dbReference type="EMBL" id="GL945441">
    <property type="protein sequence ID" value="EGO20273.1"/>
    <property type="molecule type" value="Genomic_DNA"/>
</dbReference>
<feature type="transmembrane region" description="Helical" evidence="10">
    <location>
        <begin position="267"/>
        <end position="285"/>
    </location>
</feature>
<evidence type="ECO:0000256" key="8">
    <source>
        <dbReference type="ARBA" id="ARBA00023170"/>
    </source>
</evidence>
<dbReference type="GO" id="GO:0000750">
    <property type="term" value="P:pheromone-dependent signal transduction involved in conjugation with cellular fusion"/>
    <property type="evidence" value="ECO:0007669"/>
    <property type="project" value="TreeGrafter"/>
</dbReference>
<feature type="transmembrane region" description="Helical" evidence="10">
    <location>
        <begin position="203"/>
        <end position="223"/>
    </location>
</feature>
<keyword evidence="8" id="KW-0675">Receptor</keyword>
<name>F8P9E4_SERL9</name>
<comment type="similarity">
    <text evidence="2">Belongs to the G-protein coupled receptor 4 family.</text>
</comment>
<gene>
    <name evidence="11" type="ORF">SERLADRAFT_352118</name>
</gene>
<keyword evidence="7 10" id="KW-0472">Membrane</keyword>
<dbReference type="PRINTS" id="PR00899">
    <property type="entry name" value="GPCRSTE3"/>
</dbReference>
<feature type="transmembrane region" description="Helical" evidence="10">
    <location>
        <begin position="6"/>
        <end position="25"/>
    </location>
</feature>
<evidence type="ECO:0000256" key="9">
    <source>
        <dbReference type="ARBA" id="ARBA00023224"/>
    </source>
</evidence>
<feature type="transmembrane region" description="Helical" evidence="10">
    <location>
        <begin position="161"/>
        <end position="183"/>
    </location>
</feature>
<evidence type="ECO:0008006" key="12">
    <source>
        <dbReference type="Google" id="ProtNLM"/>
    </source>
</evidence>
<keyword evidence="3" id="KW-0589">Pheromone response</keyword>
<sequence length="312" mass="35424">MVSTNHVFSGFAFIGFVLVSILLPLHIKARNIGTCALVIWIGLLCLNGLVNSIIWDHNVTNWAPVWCDISSHLMIGGGIGVQSAGLCIARHLYFVTRNITTNRPSQIRHWRAITCDFFLVIGVPMLYMVSSYIVQFTRFIIYEEISCYFALYNTQPTYPLLFIWPIIVSFIILVYLGVIIRTLIQRGAGFKELMKHDEPFCRLLALALVIVACTVPNSLWAIIQDATENPVVPWPGWDYLHADFSYVLKVPATEWQAMPAQTAAIQYTRWCFVMYAIIVFSFFGFTTEAKKSYRAVAGFLTSYFSIFAILKD</sequence>
<evidence type="ECO:0000256" key="3">
    <source>
        <dbReference type="ARBA" id="ARBA00022507"/>
    </source>
</evidence>
<keyword evidence="6" id="KW-0297">G-protein coupled receptor</keyword>
<evidence type="ECO:0000256" key="2">
    <source>
        <dbReference type="ARBA" id="ARBA00011085"/>
    </source>
</evidence>
<feature type="transmembrane region" description="Helical" evidence="10">
    <location>
        <begin position="75"/>
        <end position="96"/>
    </location>
</feature>
<dbReference type="RefSeq" id="XP_007323018.1">
    <property type="nucleotide sequence ID" value="XM_007322956.1"/>
</dbReference>
<keyword evidence="4 10" id="KW-0812">Transmembrane</keyword>
<dbReference type="Proteomes" id="UP000008064">
    <property type="component" value="Unassembled WGS sequence"/>
</dbReference>
<dbReference type="PANTHER" id="PTHR28097">
    <property type="entry name" value="PHEROMONE A FACTOR RECEPTOR"/>
    <property type="match status" value="1"/>
</dbReference>
<dbReference type="GO" id="GO:0004932">
    <property type="term" value="F:mating-type factor pheromone receptor activity"/>
    <property type="evidence" value="ECO:0007669"/>
    <property type="project" value="InterPro"/>
</dbReference>
<dbReference type="GeneID" id="18809327"/>
<dbReference type="OrthoDB" id="2874149at2759"/>
<feature type="transmembrane region" description="Helical" evidence="10">
    <location>
        <begin position="117"/>
        <end position="141"/>
    </location>
</feature>
<dbReference type="PANTHER" id="PTHR28097:SF1">
    <property type="entry name" value="PHEROMONE A FACTOR RECEPTOR"/>
    <property type="match status" value="1"/>
</dbReference>
<evidence type="ECO:0000256" key="10">
    <source>
        <dbReference type="SAM" id="Phobius"/>
    </source>
</evidence>
<feature type="transmembrane region" description="Helical" evidence="10">
    <location>
        <begin position="292"/>
        <end position="310"/>
    </location>
</feature>
<reference evidence="11" key="1">
    <citation type="submission" date="2011-04" db="EMBL/GenBank/DDBJ databases">
        <title>Evolution of plant cell wall degrading machinery underlies the functional diversity of forest fungi.</title>
        <authorList>
            <consortium name="US DOE Joint Genome Institute (JGI-PGF)"/>
            <person name="Eastwood D.C."/>
            <person name="Floudas D."/>
            <person name="Binder M."/>
            <person name="Majcherczyk A."/>
            <person name="Schneider P."/>
            <person name="Aerts A."/>
            <person name="Asiegbu F.O."/>
            <person name="Baker S.E."/>
            <person name="Barry K."/>
            <person name="Bendiksby M."/>
            <person name="Blumentritt M."/>
            <person name="Coutinho P.M."/>
            <person name="Cullen D."/>
            <person name="Cullen D."/>
            <person name="Gathman A."/>
            <person name="Goodell B."/>
            <person name="Henrissat B."/>
            <person name="Ihrmark K."/>
            <person name="Kauserud H."/>
            <person name="Kohler A."/>
            <person name="LaButti K."/>
            <person name="Lapidus A."/>
            <person name="Lavin J.L."/>
            <person name="Lee Y.-H."/>
            <person name="Lindquist E."/>
            <person name="Lilly W."/>
            <person name="Lucas S."/>
            <person name="Morin E."/>
            <person name="Murat C."/>
            <person name="Oguiza J.A."/>
            <person name="Park J."/>
            <person name="Pisabarro A.G."/>
            <person name="Riley R."/>
            <person name="Rosling A."/>
            <person name="Salamov A."/>
            <person name="Schmidt O."/>
            <person name="Schmutz J."/>
            <person name="Skrede I."/>
            <person name="Stenlid J."/>
            <person name="Wiebenga A."/>
            <person name="Xie X."/>
            <person name="Kues U."/>
            <person name="Hibbett D.S."/>
            <person name="Hoffmeister D."/>
            <person name="Hogberg N."/>
            <person name="Martin F."/>
            <person name="Grigoriev I.V."/>
            <person name="Watkinson S.C."/>
        </authorList>
    </citation>
    <scope>NUCLEOTIDE SEQUENCE</scope>
    <source>
        <strain evidence="11">S7.9</strain>
    </source>
</reference>
<dbReference type="KEGG" id="sla:SERLADRAFT_352118"/>
<protein>
    <recommendedName>
        <fullName evidence="12">Fungal pheromone STE3G-protein-coupled receptor</fullName>
    </recommendedName>
</protein>
<evidence type="ECO:0000313" key="11">
    <source>
        <dbReference type="EMBL" id="EGO20273.1"/>
    </source>
</evidence>
<dbReference type="CDD" id="cd14966">
    <property type="entry name" value="7tmD_STE3"/>
    <property type="match status" value="1"/>
</dbReference>
<accession>F8P9E4</accession>
<dbReference type="AlphaFoldDB" id="F8P9E4"/>
<comment type="subcellular location">
    <subcellularLocation>
        <location evidence="1">Membrane</location>
        <topology evidence="1">Multi-pass membrane protein</topology>
    </subcellularLocation>
</comment>
<evidence type="ECO:0000256" key="4">
    <source>
        <dbReference type="ARBA" id="ARBA00022692"/>
    </source>
</evidence>
<keyword evidence="5 10" id="KW-1133">Transmembrane helix</keyword>
<dbReference type="InterPro" id="IPR001499">
    <property type="entry name" value="GPCR_STE3"/>
</dbReference>
<proteinExistence type="inferred from homology"/>
<evidence type="ECO:0000256" key="1">
    <source>
        <dbReference type="ARBA" id="ARBA00004141"/>
    </source>
</evidence>
<evidence type="ECO:0000256" key="7">
    <source>
        <dbReference type="ARBA" id="ARBA00023136"/>
    </source>
</evidence>